<dbReference type="EMBL" id="CP000471">
    <property type="protein sequence ID" value="ABK42866.1"/>
    <property type="molecule type" value="Genomic_DNA"/>
</dbReference>
<dbReference type="SMART" id="SM00448">
    <property type="entry name" value="REC"/>
    <property type="match status" value="1"/>
</dbReference>
<evidence type="ECO:0000259" key="8">
    <source>
        <dbReference type="PROSITE" id="PS50110"/>
    </source>
</evidence>
<dbReference type="AlphaFoldDB" id="A0L4H3"/>
<dbReference type="eggNOG" id="COG2204">
    <property type="taxonomic scope" value="Bacteria"/>
</dbReference>
<dbReference type="Pfam" id="PF00072">
    <property type="entry name" value="Response_reg"/>
    <property type="match status" value="1"/>
</dbReference>
<reference evidence="10" key="1">
    <citation type="journal article" date="2009" name="Appl. Environ. Microbiol.">
        <title>Complete genome sequence of the chemolithoautotrophic marine magnetotactic coccus strain MC-1.</title>
        <authorList>
            <person name="Schubbe S."/>
            <person name="Williams T.J."/>
            <person name="Xie G."/>
            <person name="Kiss H.E."/>
            <person name="Brettin T.S."/>
            <person name="Martinez D."/>
            <person name="Ross C.A."/>
            <person name="Schuler D."/>
            <person name="Cox B.L."/>
            <person name="Nealson K.H."/>
            <person name="Bazylinski D.A."/>
        </authorList>
    </citation>
    <scope>NUCLEOTIDE SEQUENCE [LARGE SCALE GENOMIC DNA]</scope>
    <source>
        <strain evidence="10">ATCC BAA-1437 / JCM 17883 / MC-1</strain>
    </source>
</reference>
<accession>A0L4H3</accession>
<keyword evidence="4" id="KW-0238">DNA-binding</keyword>
<protein>
    <submittedName>
        <fullName evidence="9">Two component, sigma54 specific, transcriptional regulator, Fis family</fullName>
    </submittedName>
</protein>
<dbReference type="SMART" id="SM00382">
    <property type="entry name" value="AAA"/>
    <property type="match status" value="1"/>
</dbReference>
<dbReference type="InterPro" id="IPR025944">
    <property type="entry name" value="Sigma_54_int_dom_CS"/>
</dbReference>
<dbReference type="FunFam" id="3.40.50.300:FF:000006">
    <property type="entry name" value="DNA-binding transcriptional regulator NtrC"/>
    <property type="match status" value="1"/>
</dbReference>
<dbReference type="Gene3D" id="3.40.50.300">
    <property type="entry name" value="P-loop containing nucleotide triphosphate hydrolases"/>
    <property type="match status" value="1"/>
</dbReference>
<dbReference type="SUPFAM" id="SSF46689">
    <property type="entry name" value="Homeodomain-like"/>
    <property type="match status" value="1"/>
</dbReference>
<dbReference type="Gene3D" id="3.40.50.2300">
    <property type="match status" value="1"/>
</dbReference>
<dbReference type="Proteomes" id="UP000002586">
    <property type="component" value="Chromosome"/>
</dbReference>
<dbReference type="PANTHER" id="PTHR32071:SF117">
    <property type="entry name" value="PTS-DEPENDENT DIHYDROXYACETONE KINASE OPERON REGULATORY PROTEIN-RELATED"/>
    <property type="match status" value="1"/>
</dbReference>
<feature type="modified residue" description="4-aspartylphosphate" evidence="6">
    <location>
        <position position="59"/>
    </location>
</feature>
<evidence type="ECO:0000256" key="3">
    <source>
        <dbReference type="ARBA" id="ARBA00023015"/>
    </source>
</evidence>
<feature type="domain" description="Sigma-54 factor interaction" evidence="7">
    <location>
        <begin position="148"/>
        <end position="377"/>
    </location>
</feature>
<evidence type="ECO:0000259" key="7">
    <source>
        <dbReference type="PROSITE" id="PS50045"/>
    </source>
</evidence>
<keyword evidence="2" id="KW-0067">ATP-binding</keyword>
<dbReference type="Gene3D" id="1.10.10.60">
    <property type="entry name" value="Homeodomain-like"/>
    <property type="match status" value="1"/>
</dbReference>
<dbReference type="SUPFAM" id="SSF52172">
    <property type="entry name" value="CheY-like"/>
    <property type="match status" value="1"/>
</dbReference>
<dbReference type="InterPro" id="IPR003593">
    <property type="entry name" value="AAA+_ATPase"/>
</dbReference>
<reference evidence="9 10" key="2">
    <citation type="journal article" date="2012" name="Int. J. Syst. Evol. Microbiol.">
        <title>Magnetococcus marinus gen. nov., sp. nov., a marine, magnetotactic bacterium that represents a novel lineage (Magnetococcaceae fam. nov.; Magnetococcales ord. nov.) at the base of the Alphaproteobacteria.</title>
        <authorList>
            <person name="Bazylinski D.A."/>
            <person name="Williams T.J."/>
            <person name="Lefevre C.T."/>
            <person name="Berg R.J."/>
            <person name="Zhang C.L."/>
            <person name="Bowser S.S."/>
            <person name="Dean A.J."/>
            <person name="Beveridge T.J."/>
        </authorList>
    </citation>
    <scope>NUCLEOTIDE SEQUENCE [LARGE SCALE GENOMIC DNA]</scope>
    <source>
        <strain evidence="10">ATCC BAA-1437 / JCM 17883 / MC-1</strain>
    </source>
</reference>
<dbReference type="InterPro" id="IPR002078">
    <property type="entry name" value="Sigma_54_int"/>
</dbReference>
<dbReference type="CDD" id="cd00009">
    <property type="entry name" value="AAA"/>
    <property type="match status" value="1"/>
</dbReference>
<evidence type="ECO:0000256" key="4">
    <source>
        <dbReference type="ARBA" id="ARBA00023125"/>
    </source>
</evidence>
<dbReference type="CDD" id="cd17572">
    <property type="entry name" value="REC_NtrC1-like"/>
    <property type="match status" value="1"/>
</dbReference>
<dbReference type="InterPro" id="IPR058031">
    <property type="entry name" value="AAA_lid_NorR"/>
</dbReference>
<dbReference type="Pfam" id="PF25601">
    <property type="entry name" value="AAA_lid_14"/>
    <property type="match status" value="1"/>
</dbReference>
<dbReference type="STRING" id="156889.Mmc1_0340"/>
<dbReference type="InterPro" id="IPR027417">
    <property type="entry name" value="P-loop_NTPase"/>
</dbReference>
<dbReference type="PROSITE" id="PS00688">
    <property type="entry name" value="SIGMA54_INTERACT_3"/>
    <property type="match status" value="1"/>
</dbReference>
<dbReference type="PROSITE" id="PS50045">
    <property type="entry name" value="SIGMA54_INTERACT_4"/>
    <property type="match status" value="1"/>
</dbReference>
<dbReference type="GO" id="GO:0043565">
    <property type="term" value="F:sequence-specific DNA binding"/>
    <property type="evidence" value="ECO:0007669"/>
    <property type="project" value="InterPro"/>
</dbReference>
<dbReference type="InterPro" id="IPR001789">
    <property type="entry name" value="Sig_transdc_resp-reg_receiver"/>
</dbReference>
<evidence type="ECO:0000256" key="2">
    <source>
        <dbReference type="ARBA" id="ARBA00022840"/>
    </source>
</evidence>
<keyword evidence="1" id="KW-0547">Nucleotide-binding</keyword>
<dbReference type="Pfam" id="PF00158">
    <property type="entry name" value="Sigma54_activat"/>
    <property type="match status" value="1"/>
</dbReference>
<name>A0L4H3_MAGMM</name>
<dbReference type="RefSeq" id="WP_011712036.1">
    <property type="nucleotide sequence ID" value="NC_008576.1"/>
</dbReference>
<keyword evidence="10" id="KW-1185">Reference proteome</keyword>
<evidence type="ECO:0000256" key="6">
    <source>
        <dbReference type="PROSITE-ProRule" id="PRU00169"/>
    </source>
</evidence>
<proteinExistence type="predicted"/>
<dbReference type="Gene3D" id="1.10.8.60">
    <property type="match status" value="1"/>
</dbReference>
<evidence type="ECO:0000256" key="5">
    <source>
        <dbReference type="ARBA" id="ARBA00023163"/>
    </source>
</evidence>
<dbReference type="PANTHER" id="PTHR32071">
    <property type="entry name" value="TRANSCRIPTIONAL REGULATORY PROTEIN"/>
    <property type="match status" value="1"/>
</dbReference>
<dbReference type="InterPro" id="IPR009057">
    <property type="entry name" value="Homeodomain-like_sf"/>
</dbReference>
<feature type="domain" description="Response regulatory" evidence="8">
    <location>
        <begin position="9"/>
        <end position="124"/>
    </location>
</feature>
<keyword evidence="5" id="KW-0804">Transcription</keyword>
<evidence type="ECO:0000313" key="9">
    <source>
        <dbReference type="EMBL" id="ABK42866.1"/>
    </source>
</evidence>
<gene>
    <name evidence="9" type="ordered locus">Mmc1_0340</name>
</gene>
<dbReference type="GO" id="GO:0005524">
    <property type="term" value="F:ATP binding"/>
    <property type="evidence" value="ECO:0007669"/>
    <property type="project" value="UniProtKB-KW"/>
</dbReference>
<organism evidence="9 10">
    <name type="scientific">Magnetococcus marinus (strain ATCC BAA-1437 / JCM 17883 / MC-1)</name>
    <dbReference type="NCBI Taxonomy" id="156889"/>
    <lineage>
        <taxon>Bacteria</taxon>
        <taxon>Pseudomonadati</taxon>
        <taxon>Pseudomonadota</taxon>
        <taxon>Magnetococcia</taxon>
        <taxon>Magnetococcales</taxon>
        <taxon>Magnetococcaceae</taxon>
        <taxon>Magnetococcus</taxon>
    </lineage>
</organism>
<dbReference type="SUPFAM" id="SSF52540">
    <property type="entry name" value="P-loop containing nucleoside triphosphate hydrolases"/>
    <property type="match status" value="1"/>
</dbReference>
<dbReference type="GO" id="GO:0000160">
    <property type="term" value="P:phosphorelay signal transduction system"/>
    <property type="evidence" value="ECO:0007669"/>
    <property type="project" value="UniProtKB-KW"/>
</dbReference>
<keyword evidence="6" id="KW-0597">Phosphoprotein</keyword>
<evidence type="ECO:0000313" key="10">
    <source>
        <dbReference type="Proteomes" id="UP000002586"/>
    </source>
</evidence>
<sequence length="470" mass="52882">MMKARDLHSLLLVEDSPSMAMVYQEYIKGEPQWQVSHCKEGHAALVYLHQHTPDLVLLDLQLPDMHGLEILKAIHEQQLPTQVVIITAHGSVDTAVEATRLGAFDYLEKPFSANRLLVTMGNALRQKNLSLEVQAYRDSFDRDHYHGFIGASPTMQALYQTIESAAPSSATIFITGESGTGKEVCAEAIHKASTRRNRPFIPVNCAAIPKDLMESELFGHVKGSFTGALSDRQGAAQRAHHGTLFLDEIGELPLDLQSKLLRFLQTGQVQKVGAQKGEVVDVRILCATNRDPWEEVQEGRFREDLYYRLNVIPLHLPPLRKRDQDVLLLAHHLLQQYSREEKKGFTRFSGEAEQLILGHRWPGNVRELQNVIRHAVVLNDGTLLEAAMLPPPVGGSMGRHMTVPPQNKMLLQEGATDDEILPLWVEEKRIIERALKQCGDNIPQAAARLQINPSTIYRKKQLWKSREEEA</sequence>
<dbReference type="HOGENOM" id="CLU_000445_0_6_5"/>
<keyword evidence="3" id="KW-0805">Transcription regulation</keyword>
<dbReference type="PROSITE" id="PS50110">
    <property type="entry name" value="RESPONSE_REGULATORY"/>
    <property type="match status" value="1"/>
</dbReference>
<dbReference type="InterPro" id="IPR002197">
    <property type="entry name" value="HTH_Fis"/>
</dbReference>
<dbReference type="KEGG" id="mgm:Mmc1_0340"/>
<dbReference type="Pfam" id="PF02954">
    <property type="entry name" value="HTH_8"/>
    <property type="match status" value="1"/>
</dbReference>
<dbReference type="InterPro" id="IPR011006">
    <property type="entry name" value="CheY-like_superfamily"/>
</dbReference>
<dbReference type="GO" id="GO:0006355">
    <property type="term" value="P:regulation of DNA-templated transcription"/>
    <property type="evidence" value="ECO:0007669"/>
    <property type="project" value="InterPro"/>
</dbReference>
<evidence type="ECO:0000256" key="1">
    <source>
        <dbReference type="ARBA" id="ARBA00022741"/>
    </source>
</evidence>